<dbReference type="InterPro" id="IPR036873">
    <property type="entry name" value="Rhodanese-like_dom_sf"/>
</dbReference>
<evidence type="ECO:0000313" key="4">
    <source>
        <dbReference type="Proteomes" id="UP001461341"/>
    </source>
</evidence>
<evidence type="ECO:0000259" key="2">
    <source>
        <dbReference type="PROSITE" id="PS50206"/>
    </source>
</evidence>
<dbReference type="InterPro" id="IPR050229">
    <property type="entry name" value="GlpE_sulfurtransferase"/>
</dbReference>
<dbReference type="PROSITE" id="PS50206">
    <property type="entry name" value="RHODANESE_3"/>
    <property type="match status" value="1"/>
</dbReference>
<dbReference type="InterPro" id="IPR001763">
    <property type="entry name" value="Rhodanese-like_dom"/>
</dbReference>
<keyword evidence="4" id="KW-1185">Reference proteome</keyword>
<feature type="domain" description="Rhodanese" evidence="2">
    <location>
        <begin position="63"/>
        <end position="150"/>
    </location>
</feature>
<dbReference type="RefSeq" id="WP_369017560.1">
    <property type="nucleotide sequence ID" value="NZ_CP121689.1"/>
</dbReference>
<protein>
    <submittedName>
        <fullName evidence="3">Rhodanese-like domain-containing protein</fullName>
    </submittedName>
</protein>
<name>A0ABZ2Y8R7_9BACT</name>
<evidence type="ECO:0000313" key="3">
    <source>
        <dbReference type="EMBL" id="WZL75413.1"/>
    </source>
</evidence>
<reference evidence="3 4" key="1">
    <citation type="submission" date="2023-03" db="EMBL/GenBank/DDBJ databases">
        <title>Novel Species.</title>
        <authorList>
            <person name="Ma S."/>
        </authorList>
    </citation>
    <scope>NUCLEOTIDE SEQUENCE [LARGE SCALE GENOMIC DNA]</scope>
    <source>
        <strain evidence="3 4">B11</strain>
    </source>
</reference>
<evidence type="ECO:0000256" key="1">
    <source>
        <dbReference type="SAM" id="SignalP"/>
    </source>
</evidence>
<dbReference type="Proteomes" id="UP001461341">
    <property type="component" value="Chromosome"/>
</dbReference>
<organism evidence="3 4">
    <name type="scientific">Thermatribacter velox</name>
    <dbReference type="NCBI Taxonomy" id="3039681"/>
    <lineage>
        <taxon>Bacteria</taxon>
        <taxon>Pseudomonadati</taxon>
        <taxon>Atribacterota</taxon>
        <taxon>Atribacteria</taxon>
        <taxon>Atribacterales</taxon>
        <taxon>Thermatribacteraceae</taxon>
        <taxon>Thermatribacter</taxon>
    </lineage>
</organism>
<dbReference type="PANTHER" id="PTHR43031:SF1">
    <property type="entry name" value="PYRIDINE NUCLEOTIDE-DISULPHIDE OXIDOREDUCTASE"/>
    <property type="match status" value="1"/>
</dbReference>
<gene>
    <name evidence="3" type="ORF">QBE54_07400</name>
</gene>
<dbReference type="Pfam" id="PF00581">
    <property type="entry name" value="Rhodanese"/>
    <property type="match status" value="1"/>
</dbReference>
<proteinExistence type="predicted"/>
<dbReference type="Gene3D" id="3.40.250.10">
    <property type="entry name" value="Rhodanese-like domain"/>
    <property type="match status" value="1"/>
</dbReference>
<feature type="signal peptide" evidence="1">
    <location>
        <begin position="1"/>
        <end position="28"/>
    </location>
</feature>
<dbReference type="EMBL" id="CP121689">
    <property type="protein sequence ID" value="WZL75413.1"/>
    <property type="molecule type" value="Genomic_DNA"/>
</dbReference>
<keyword evidence="1" id="KW-0732">Signal</keyword>
<sequence length="150" mass="16295">MFRKTNFSGVVLAVSLMLLFVFSGLAQGAQEITQAADSFLKSVPQNKLWLISVAELKALIEEKGDSLFILDVRPDFMYKNGHIPGSVNVPLPTLIDNLNQIPKDKTVAVVCSLDTNSAFAVSVLQMLGYEAWIVEGGVPGWVKTGSPLEK</sequence>
<dbReference type="PANTHER" id="PTHR43031">
    <property type="entry name" value="FAD-DEPENDENT OXIDOREDUCTASE"/>
    <property type="match status" value="1"/>
</dbReference>
<feature type="chain" id="PRO_5046606797" evidence="1">
    <location>
        <begin position="29"/>
        <end position="150"/>
    </location>
</feature>
<accession>A0ABZ2Y8R7</accession>
<dbReference type="SUPFAM" id="SSF52821">
    <property type="entry name" value="Rhodanese/Cell cycle control phosphatase"/>
    <property type="match status" value="1"/>
</dbReference>
<dbReference type="CDD" id="cd00158">
    <property type="entry name" value="RHOD"/>
    <property type="match status" value="1"/>
</dbReference>
<dbReference type="SMART" id="SM00450">
    <property type="entry name" value="RHOD"/>
    <property type="match status" value="1"/>
</dbReference>